<dbReference type="Proteomes" id="UP000239549">
    <property type="component" value="Unassembled WGS sequence"/>
</dbReference>
<feature type="transmembrane region" description="Helical" evidence="1">
    <location>
        <begin position="117"/>
        <end position="134"/>
    </location>
</feature>
<dbReference type="EMBL" id="BFAV01000028">
    <property type="protein sequence ID" value="GBF32397.1"/>
    <property type="molecule type" value="Genomic_DNA"/>
</dbReference>
<dbReference type="RefSeq" id="WP_165791994.1">
    <property type="nucleotide sequence ID" value="NZ_BFAV01000028.1"/>
</dbReference>
<sequence>MDKNRILRFLITIAAVGMSVFILVNSIAVPVTAMIQRAFILMLSFFIIFLVHPFRKNSQKGITVFDAALALCGLAVGGYVLINFNEMVMRMGAPNKMDLLFGGLCILLVLEATRRAIGWPLPIVTGVFLLYNYFGNHIPGTFGHRGYDIPRIINQMYLTTEGIFGVPLGVVVSIVFLFVLFGSFLEKSGGGNFFINFAVAVAGKAKGGPAKIAVIGSGLMGTISGSSIANVATVGSLTIPMMKRVGYRPEFAAAVEAGASTGGQIMPPIMGAGAFIMAEFTQIPYVQIIAAAAIPAILYYFSIYMNVHFEACRTNMEGLPEDEVPKLKKILQDGWVYIIPIVSLVAILIMGYSPARAAYIGIALLILASMLRSATRMKLVDIWDALKDAGMTSFSIIAACACAGMIVATVSMTGLGIKFSNMIGALAGGKEILALGLTMLASLILGMALPTTANYIVQASVAAPALVALGLPVLTAHLFVFYFGVFADITPPVALAAYAAAGIAKANPLITGVLASRNVIVAFLIPYLFVYFPALLGKAPASQVAIVTITAMLAVVALSAAFTGFFRRKCGIIERLGLLVIGALLLYPEHFSDIIGFGLLVLLFVYQGFSAKGNLKTGA</sequence>
<feature type="transmembrane region" description="Helical" evidence="1">
    <location>
        <begin position="519"/>
        <end position="537"/>
    </location>
</feature>
<dbReference type="InterPro" id="IPR011853">
    <property type="entry name" value="TRAP_DctM-Dct_fused"/>
</dbReference>
<feature type="transmembrane region" description="Helical" evidence="1">
    <location>
        <begin position="283"/>
        <end position="301"/>
    </location>
</feature>
<dbReference type="InterPro" id="IPR010656">
    <property type="entry name" value="DctM"/>
</dbReference>
<feature type="transmembrane region" description="Helical" evidence="1">
    <location>
        <begin position="432"/>
        <end position="449"/>
    </location>
</feature>
<dbReference type="PANTHER" id="PTHR43849:SF2">
    <property type="entry name" value="BLL3936 PROTEIN"/>
    <property type="match status" value="1"/>
</dbReference>
<feature type="transmembrane region" description="Helical" evidence="1">
    <location>
        <begin position="334"/>
        <end position="352"/>
    </location>
</feature>
<name>A0A2L2X864_9FIRM</name>
<keyword evidence="4" id="KW-1185">Reference proteome</keyword>
<proteinExistence type="predicted"/>
<keyword evidence="1" id="KW-1133">Transmembrane helix</keyword>
<feature type="transmembrane region" description="Helical" evidence="1">
    <location>
        <begin position="358"/>
        <end position="375"/>
    </location>
</feature>
<organism evidence="3 4">
    <name type="scientific">Desulfocucumis palustris</name>
    <dbReference type="NCBI Taxonomy" id="1898651"/>
    <lineage>
        <taxon>Bacteria</taxon>
        <taxon>Bacillati</taxon>
        <taxon>Bacillota</taxon>
        <taxon>Clostridia</taxon>
        <taxon>Eubacteriales</taxon>
        <taxon>Desulfocucumaceae</taxon>
        <taxon>Desulfocucumis</taxon>
    </lineage>
</organism>
<feature type="transmembrane region" description="Helical" evidence="1">
    <location>
        <begin position="489"/>
        <end position="507"/>
    </location>
</feature>
<dbReference type="AlphaFoldDB" id="A0A2L2X864"/>
<evidence type="ECO:0000256" key="1">
    <source>
        <dbReference type="SAM" id="Phobius"/>
    </source>
</evidence>
<feature type="domain" description="TRAP C4-dicarboxylate transport system permease DctM subunit" evidence="2">
    <location>
        <begin position="104"/>
        <end position="536"/>
    </location>
</feature>
<feature type="transmembrane region" description="Helical" evidence="1">
    <location>
        <begin position="163"/>
        <end position="185"/>
    </location>
</feature>
<reference evidence="4" key="1">
    <citation type="submission" date="2018-02" db="EMBL/GenBank/DDBJ databases">
        <title>Genome sequence of Desulfocucumis palustris strain NAW-5.</title>
        <authorList>
            <person name="Watanabe M."/>
            <person name="Kojima H."/>
            <person name="Fukui M."/>
        </authorList>
    </citation>
    <scope>NUCLEOTIDE SEQUENCE [LARGE SCALE GENOMIC DNA]</scope>
    <source>
        <strain evidence="4">NAW-5</strain>
    </source>
</reference>
<evidence type="ECO:0000313" key="4">
    <source>
        <dbReference type="Proteomes" id="UP000239549"/>
    </source>
</evidence>
<feature type="transmembrane region" description="Helical" evidence="1">
    <location>
        <begin position="63"/>
        <end position="82"/>
    </location>
</feature>
<feature type="transmembrane region" description="Helical" evidence="1">
    <location>
        <begin position="251"/>
        <end position="277"/>
    </location>
</feature>
<keyword evidence="1" id="KW-0812">Transmembrane</keyword>
<comment type="caution">
    <text evidence="3">The sequence shown here is derived from an EMBL/GenBank/DDBJ whole genome shotgun (WGS) entry which is preliminary data.</text>
</comment>
<keyword evidence="1" id="KW-0472">Membrane</keyword>
<feature type="transmembrane region" description="Helical" evidence="1">
    <location>
        <begin position="543"/>
        <end position="565"/>
    </location>
</feature>
<feature type="transmembrane region" description="Helical" evidence="1">
    <location>
        <begin position="461"/>
        <end position="483"/>
    </location>
</feature>
<feature type="transmembrane region" description="Helical" evidence="1">
    <location>
        <begin position="7"/>
        <end position="28"/>
    </location>
</feature>
<evidence type="ECO:0000313" key="3">
    <source>
        <dbReference type="EMBL" id="GBF32397.1"/>
    </source>
</evidence>
<dbReference type="NCBIfam" id="TIGR02123">
    <property type="entry name" value="TRAP_fused"/>
    <property type="match status" value="1"/>
</dbReference>
<gene>
    <name evidence="3" type="ORF">DCCM_0591</name>
</gene>
<protein>
    <submittedName>
        <fullName evidence="3">TRAP-type uncharacterized transport system</fullName>
    </submittedName>
</protein>
<feature type="transmembrane region" description="Helical" evidence="1">
    <location>
        <begin position="34"/>
        <end position="51"/>
    </location>
</feature>
<dbReference type="Pfam" id="PF06808">
    <property type="entry name" value="DctM"/>
    <property type="match status" value="1"/>
</dbReference>
<feature type="transmembrane region" description="Helical" evidence="1">
    <location>
        <begin position="396"/>
        <end position="417"/>
    </location>
</feature>
<dbReference type="PANTHER" id="PTHR43849">
    <property type="entry name" value="BLL3936 PROTEIN"/>
    <property type="match status" value="1"/>
</dbReference>
<accession>A0A2L2X864</accession>
<evidence type="ECO:0000259" key="2">
    <source>
        <dbReference type="Pfam" id="PF06808"/>
    </source>
</evidence>